<dbReference type="InterPro" id="IPR050991">
    <property type="entry name" value="ECM_Regulatory_Proteins"/>
</dbReference>
<keyword evidence="6" id="KW-1185">Reference proteome</keyword>
<feature type="repeat" description="ANK" evidence="2">
    <location>
        <begin position="254"/>
        <end position="286"/>
    </location>
</feature>
<dbReference type="Pfam" id="PF00041">
    <property type="entry name" value="fn3"/>
    <property type="match status" value="4"/>
</dbReference>
<dbReference type="PROSITE" id="PS50088">
    <property type="entry name" value="ANK_REPEAT"/>
    <property type="match status" value="2"/>
</dbReference>
<gene>
    <name evidence="5" type="ORF">C7M84_025568</name>
</gene>
<organism evidence="5 6">
    <name type="scientific">Penaeus vannamei</name>
    <name type="common">Whiteleg shrimp</name>
    <name type="synonym">Litopenaeus vannamei</name>
    <dbReference type="NCBI Taxonomy" id="6689"/>
    <lineage>
        <taxon>Eukaryota</taxon>
        <taxon>Metazoa</taxon>
        <taxon>Ecdysozoa</taxon>
        <taxon>Arthropoda</taxon>
        <taxon>Crustacea</taxon>
        <taxon>Multicrustacea</taxon>
        <taxon>Malacostraca</taxon>
        <taxon>Eumalacostraca</taxon>
        <taxon>Eucarida</taxon>
        <taxon>Decapoda</taxon>
        <taxon>Dendrobranchiata</taxon>
        <taxon>Penaeoidea</taxon>
        <taxon>Penaeidae</taxon>
        <taxon>Penaeus</taxon>
    </lineage>
</organism>
<dbReference type="EMBL" id="QCYY01000996">
    <property type="protein sequence ID" value="ROT81280.1"/>
    <property type="molecule type" value="Genomic_DNA"/>
</dbReference>
<dbReference type="PANTHER" id="PTHR46708">
    <property type="entry name" value="TENASCIN"/>
    <property type="match status" value="1"/>
</dbReference>
<keyword evidence="2" id="KW-0040">ANK repeat</keyword>
<proteinExistence type="predicted"/>
<dbReference type="Proteomes" id="UP000283509">
    <property type="component" value="Unassembled WGS sequence"/>
</dbReference>
<dbReference type="SMART" id="SM00060">
    <property type="entry name" value="FN3"/>
    <property type="match status" value="8"/>
</dbReference>
<feature type="repeat" description="ANK" evidence="2">
    <location>
        <begin position="139"/>
        <end position="172"/>
    </location>
</feature>
<dbReference type="InterPro" id="IPR036116">
    <property type="entry name" value="FN3_sf"/>
</dbReference>
<dbReference type="SMART" id="SM00248">
    <property type="entry name" value="ANK"/>
    <property type="match status" value="2"/>
</dbReference>
<dbReference type="Gene3D" id="1.25.40.20">
    <property type="entry name" value="Ankyrin repeat-containing domain"/>
    <property type="match status" value="2"/>
</dbReference>
<feature type="domain" description="Fibronectin type-III" evidence="4">
    <location>
        <begin position="981"/>
        <end position="1076"/>
    </location>
</feature>
<dbReference type="Pfam" id="PF12796">
    <property type="entry name" value="Ank_2"/>
    <property type="match status" value="1"/>
</dbReference>
<feature type="domain" description="Fibronectin type-III" evidence="4">
    <location>
        <begin position="618"/>
        <end position="714"/>
    </location>
</feature>
<dbReference type="CDD" id="cd00063">
    <property type="entry name" value="FN3"/>
    <property type="match status" value="7"/>
</dbReference>
<dbReference type="PROSITE" id="PS50297">
    <property type="entry name" value="ANK_REP_REGION"/>
    <property type="match status" value="2"/>
</dbReference>
<keyword evidence="1" id="KW-0677">Repeat</keyword>
<evidence type="ECO:0000259" key="4">
    <source>
        <dbReference type="PROSITE" id="PS50853"/>
    </source>
</evidence>
<dbReference type="InterPro" id="IPR002110">
    <property type="entry name" value="Ankyrin_rpt"/>
</dbReference>
<dbReference type="InterPro" id="IPR003961">
    <property type="entry name" value="FN3_dom"/>
</dbReference>
<dbReference type="OrthoDB" id="6353314at2759"/>
<feature type="domain" description="Fibronectin type-III" evidence="4">
    <location>
        <begin position="802"/>
        <end position="898"/>
    </location>
</feature>
<dbReference type="InterPro" id="IPR036770">
    <property type="entry name" value="Ankyrin_rpt-contain_sf"/>
</dbReference>
<dbReference type="PANTHER" id="PTHR46708:SF2">
    <property type="entry name" value="FIBRONECTIN TYPE-III DOMAIN-CONTAINING PROTEIN"/>
    <property type="match status" value="1"/>
</dbReference>
<feature type="domain" description="Fibronectin type-III" evidence="4">
    <location>
        <begin position="1229"/>
        <end position="1324"/>
    </location>
</feature>
<accession>A0A423TXV5</accession>
<dbReference type="Gene3D" id="2.60.40.10">
    <property type="entry name" value="Immunoglobulins"/>
    <property type="match status" value="7"/>
</dbReference>
<evidence type="ECO:0000256" key="2">
    <source>
        <dbReference type="PROSITE-ProRule" id="PRU00023"/>
    </source>
</evidence>
<dbReference type="SUPFAM" id="SSF48403">
    <property type="entry name" value="Ankyrin repeat"/>
    <property type="match status" value="1"/>
</dbReference>
<dbReference type="SUPFAM" id="SSF49265">
    <property type="entry name" value="Fibronectin type III"/>
    <property type="match status" value="5"/>
</dbReference>
<dbReference type="InterPro" id="IPR013783">
    <property type="entry name" value="Ig-like_fold"/>
</dbReference>
<name>A0A423TXV5_PENVA</name>
<evidence type="ECO:0000256" key="1">
    <source>
        <dbReference type="ARBA" id="ARBA00022737"/>
    </source>
</evidence>
<dbReference type="PROSITE" id="PS50853">
    <property type="entry name" value="FN3"/>
    <property type="match status" value="5"/>
</dbReference>
<feature type="region of interest" description="Disordered" evidence="3">
    <location>
        <begin position="970"/>
        <end position="1004"/>
    </location>
</feature>
<sequence length="1326" mass="142920">MNLITAAAQRTFDQDDKEQEARLAAVKKASALNGLGPVETAWITPDVTTWVGVVVTRAAVHKLRYEKTLLDPDSRLRSEIDILLELLQGEKPWNAKVSVLEDPSTILSRLLFRACASGATTLAWWIWHSGGSAVAQNEKGETALHGALDSGQLDTAVALVLHMGANLFLPDNEGRLPVDLISDDTRSQLLKASVAQQYRLLDEELERTRELGKKEETKQFILLFFALYSSEYLRKSTRSSQVGGQKVDQELEVCRASPLHYAALKNNASAARYLVSHGASVEAKDRFGNTPAHYACMTQVGVGLRLAWMGKEYPLLLVDVDIVPTMEAPWPADLPRPPLTPPHLKSVYINSIGNGEWRFSFAKAENEIMKNLTDDQRQNDNLTAAKRSQDPPWVNATIIDKQYVLVSWKREGSWSTEESFTIDFRATDAYTPASVNVESNGGLLNVSWQGPANKDGDCYTGSVLTISTPWTEYSASFTEILDQYQHSHNLTGCDVGNVTASLRSFDLMGNSATVTNSTEYLGEDASPVIDDLNVTPGPRNVSVTWSLLGNCTKVTSYQLTWTPSDAGGQMTVFSSFANITGLSPCQEYLLTVQPLEGADNFGEPGNETIITENEEPQQPTDVQVLTVESKWDQLNLTWTQPPPPGPLCPITTNRISWSRADTGGSAGEEEIAAGSSYTITDLDPCAQYSVTIRAATEKAPAGPTNVTVLMMENETTSLHVTWNQPTAPGPTCPILKNNITWSLSDVGDILGRDEITANSSYTIIGLDPCTRYNVVVRAATEGGYGDQYGENSGNTAAEEPQQPTDVQVLTVESKWDQLNLTWTQPPPPGPLCPITTNRISWSRADTGGSAGEEEIAAGSSYTITDLDPCAQYSVTIRAATEKAPAGPTNVTALMMENETTSLHVTWNQPTAPGPTCPILKNNITWSLADVGDILGRDEITANSSYTIIGLDPCTRYNVVVRAATEGGYGDQYGENSGNTAAEGTDRGKQMGPTELDLDPAPPSRALCPITTNRISWSRADTGGSAGEEEIAAGSSYTITDLDPCAQYSVTIRAATEKGYGDGSEGNVGNTGTVVPEAPAKVTALPVETNSAHLYVTWTQPPPPGPLCPITTNRISWSRADTGGSAGEEEIAASSSYLITGLDPCSPYSVIVKAANGKGYGDPYGESAGNTYGEPPQAPSDIEVTMVENLSDHLHVTWIQPAPPGPMCPITNNSIKWFLANTGDTVAPEAPENVSALKVPNISDQIKVTWTQPKPSGNCTITSNKVKWTWQNQGRYENETVISTTTSYTISGLKPYTNYTVCAAAQTEGGYGAYGDCDSAVTEEDGK</sequence>
<evidence type="ECO:0000313" key="5">
    <source>
        <dbReference type="EMBL" id="ROT81280.1"/>
    </source>
</evidence>
<reference evidence="5 6" key="2">
    <citation type="submission" date="2019-01" db="EMBL/GenBank/DDBJ databases">
        <title>The decoding of complex shrimp genome reveals the adaptation for benthos swimmer, frequently molting mechanism and breeding impact on genome.</title>
        <authorList>
            <person name="Sun Y."/>
            <person name="Gao Y."/>
            <person name="Yu Y."/>
        </authorList>
    </citation>
    <scope>NUCLEOTIDE SEQUENCE [LARGE SCALE GENOMIC DNA]</scope>
    <source>
        <tissue evidence="5">Muscle</tissue>
    </source>
</reference>
<evidence type="ECO:0000313" key="6">
    <source>
        <dbReference type="Proteomes" id="UP000283509"/>
    </source>
</evidence>
<evidence type="ECO:0000256" key="3">
    <source>
        <dbReference type="SAM" id="MobiDB-lite"/>
    </source>
</evidence>
<dbReference type="STRING" id="6689.A0A423TXV5"/>
<comment type="caution">
    <text evidence="5">The sequence shown here is derived from an EMBL/GenBank/DDBJ whole genome shotgun (WGS) entry which is preliminary data.</text>
</comment>
<reference evidence="5 6" key="1">
    <citation type="submission" date="2018-04" db="EMBL/GenBank/DDBJ databases">
        <authorList>
            <person name="Zhang X."/>
            <person name="Yuan J."/>
            <person name="Li F."/>
            <person name="Xiang J."/>
        </authorList>
    </citation>
    <scope>NUCLEOTIDE SEQUENCE [LARGE SCALE GENOMIC DNA]</scope>
    <source>
        <tissue evidence="5">Muscle</tissue>
    </source>
</reference>
<feature type="domain" description="Fibronectin type-III" evidence="4">
    <location>
        <begin position="1077"/>
        <end position="1173"/>
    </location>
</feature>
<protein>
    <submittedName>
        <fullName evidence="5">Phosphotidylinositol phosphatase PTPRQ</fullName>
    </submittedName>
</protein>